<evidence type="ECO:0000256" key="2">
    <source>
        <dbReference type="ARBA" id="ARBA00022448"/>
    </source>
</evidence>
<feature type="transmembrane region" description="Helical" evidence="8">
    <location>
        <begin position="435"/>
        <end position="453"/>
    </location>
</feature>
<evidence type="ECO:0000256" key="5">
    <source>
        <dbReference type="ARBA" id="ARBA00022989"/>
    </source>
</evidence>
<gene>
    <name evidence="10" type="ORF">KY084_14755</name>
</gene>
<evidence type="ECO:0000256" key="3">
    <source>
        <dbReference type="ARBA" id="ARBA00022475"/>
    </source>
</evidence>
<keyword evidence="3" id="KW-1003">Cell membrane</keyword>
<sequence length="503" mass="53698">MKQRSGEEVTDRERQVAEAISDNADHASPVKRTNTVSHHSPNYRTVALIIACGLFMQNLDATVLATALPTMAQGFGVSPAGISLALTSYLLALAIFIPASGVVADKFGPRQTFQSAIAVFLVGSVACALSPTLSMLVAARFLQGVGGAMMVPVGRLVLLRSVEKRDLVSAVSWLAMPAMIGPILGPPVGGFIVTYLHWSWIFWINVPMGLFGIFMVGRFVPNIRSEEASPFDVPGFLLSGAGLGAVLFGLELVSRPGHGQVAASLLLIGAMSLCGYVAHARRVERPILDLKLLRVKSFRLSVVGGTLLRITHGANPFLLPMLMQLAFGLSAAASGMVTVSTAVGAFAMKSVVRRLLRLWGFRNSLSAIGLMSPLTFAAIGLIRPSWPWPAIIALLMFYGFLTSLQFSALNTIVYDEVPQEQLSRATSFYSTVQQLSMSLGVVSGAGILTLSMNLNGHTEPQFGDFSMAMWGVATIGVLAIFANLRFDPDAGAEMAGRSRRDQP</sequence>
<accession>A0ABS6XPM8</accession>
<feature type="transmembrane region" description="Helical" evidence="8">
    <location>
        <begin position="80"/>
        <end position="104"/>
    </location>
</feature>
<evidence type="ECO:0000256" key="1">
    <source>
        <dbReference type="ARBA" id="ARBA00004651"/>
    </source>
</evidence>
<dbReference type="InterPro" id="IPR020846">
    <property type="entry name" value="MFS_dom"/>
</dbReference>
<comment type="caution">
    <text evidence="10">The sequence shown here is derived from an EMBL/GenBank/DDBJ whole genome shotgun (WGS) entry which is preliminary data.</text>
</comment>
<feature type="transmembrane region" description="Helical" evidence="8">
    <location>
        <begin position="116"/>
        <end position="135"/>
    </location>
</feature>
<dbReference type="InterPro" id="IPR011701">
    <property type="entry name" value="MFS"/>
</dbReference>
<dbReference type="Proteomes" id="UP001197214">
    <property type="component" value="Unassembled WGS sequence"/>
</dbReference>
<feature type="transmembrane region" description="Helical" evidence="8">
    <location>
        <begin position="170"/>
        <end position="194"/>
    </location>
</feature>
<feature type="compositionally biased region" description="Basic and acidic residues" evidence="7">
    <location>
        <begin position="1"/>
        <end position="16"/>
    </location>
</feature>
<keyword evidence="6 8" id="KW-0472">Membrane</keyword>
<reference evidence="10 11" key="1">
    <citation type="submission" date="2021-07" db="EMBL/GenBank/DDBJ databases">
        <title>Stakelama flava sp. nov., a novel endophytic bacterium isolated from branch of Kandelia candel.</title>
        <authorList>
            <person name="Tuo L."/>
        </authorList>
    </citation>
    <scope>NUCLEOTIDE SEQUENCE [LARGE SCALE GENOMIC DNA]</scope>
    <source>
        <strain evidence="10 11">CBK3Z-3</strain>
    </source>
</reference>
<dbReference type="PROSITE" id="PS50850">
    <property type="entry name" value="MFS"/>
    <property type="match status" value="1"/>
</dbReference>
<dbReference type="RefSeq" id="WP_219239248.1">
    <property type="nucleotide sequence ID" value="NZ_JAHWZX010000018.1"/>
</dbReference>
<feature type="transmembrane region" description="Helical" evidence="8">
    <location>
        <begin position="46"/>
        <end position="68"/>
    </location>
</feature>
<comment type="subcellular location">
    <subcellularLocation>
        <location evidence="1">Cell membrane</location>
        <topology evidence="1">Multi-pass membrane protein</topology>
    </subcellularLocation>
</comment>
<feature type="transmembrane region" description="Helical" evidence="8">
    <location>
        <begin position="360"/>
        <end position="382"/>
    </location>
</feature>
<feature type="region of interest" description="Disordered" evidence="7">
    <location>
        <begin position="1"/>
        <end position="37"/>
    </location>
</feature>
<feature type="transmembrane region" description="Helical" evidence="8">
    <location>
        <begin position="325"/>
        <end position="348"/>
    </location>
</feature>
<protein>
    <submittedName>
        <fullName evidence="10">MFS transporter</fullName>
    </submittedName>
</protein>
<keyword evidence="5 8" id="KW-1133">Transmembrane helix</keyword>
<dbReference type="PANTHER" id="PTHR42718:SF46">
    <property type="entry name" value="BLR6921 PROTEIN"/>
    <property type="match status" value="1"/>
</dbReference>
<evidence type="ECO:0000256" key="7">
    <source>
        <dbReference type="SAM" id="MobiDB-lite"/>
    </source>
</evidence>
<feature type="transmembrane region" description="Helical" evidence="8">
    <location>
        <begin position="388"/>
        <end position="414"/>
    </location>
</feature>
<evidence type="ECO:0000256" key="4">
    <source>
        <dbReference type="ARBA" id="ARBA00022692"/>
    </source>
</evidence>
<evidence type="ECO:0000259" key="9">
    <source>
        <dbReference type="PROSITE" id="PS50850"/>
    </source>
</evidence>
<feature type="transmembrane region" description="Helical" evidence="8">
    <location>
        <begin position="233"/>
        <end position="253"/>
    </location>
</feature>
<feature type="transmembrane region" description="Helical" evidence="8">
    <location>
        <begin position="259"/>
        <end position="278"/>
    </location>
</feature>
<evidence type="ECO:0000313" key="10">
    <source>
        <dbReference type="EMBL" id="MBW4332126.1"/>
    </source>
</evidence>
<dbReference type="EMBL" id="JAHWZX010000018">
    <property type="protein sequence ID" value="MBW4332126.1"/>
    <property type="molecule type" value="Genomic_DNA"/>
</dbReference>
<organism evidence="10 11">
    <name type="scientific">Stakelama flava</name>
    <dbReference type="NCBI Taxonomy" id="2860338"/>
    <lineage>
        <taxon>Bacteria</taxon>
        <taxon>Pseudomonadati</taxon>
        <taxon>Pseudomonadota</taxon>
        <taxon>Alphaproteobacteria</taxon>
        <taxon>Sphingomonadales</taxon>
        <taxon>Sphingomonadaceae</taxon>
        <taxon>Stakelama</taxon>
    </lineage>
</organism>
<evidence type="ECO:0000313" key="11">
    <source>
        <dbReference type="Proteomes" id="UP001197214"/>
    </source>
</evidence>
<keyword evidence="2" id="KW-0813">Transport</keyword>
<feature type="transmembrane region" description="Helical" evidence="8">
    <location>
        <begin position="200"/>
        <end position="221"/>
    </location>
</feature>
<dbReference type="Pfam" id="PF07690">
    <property type="entry name" value="MFS_1"/>
    <property type="match status" value="1"/>
</dbReference>
<keyword evidence="11" id="KW-1185">Reference proteome</keyword>
<keyword evidence="4 8" id="KW-0812">Transmembrane</keyword>
<evidence type="ECO:0000256" key="6">
    <source>
        <dbReference type="ARBA" id="ARBA00023136"/>
    </source>
</evidence>
<dbReference type="CDD" id="cd17503">
    <property type="entry name" value="MFS_LmrB_MDR_like"/>
    <property type="match status" value="1"/>
</dbReference>
<feature type="domain" description="Major facilitator superfamily (MFS) profile" evidence="9">
    <location>
        <begin position="46"/>
        <end position="491"/>
    </location>
</feature>
<feature type="transmembrane region" description="Helical" evidence="8">
    <location>
        <begin position="465"/>
        <end position="484"/>
    </location>
</feature>
<proteinExistence type="predicted"/>
<dbReference type="PANTHER" id="PTHR42718">
    <property type="entry name" value="MAJOR FACILITATOR SUPERFAMILY MULTIDRUG TRANSPORTER MFSC"/>
    <property type="match status" value="1"/>
</dbReference>
<name>A0ABS6XPM8_9SPHN</name>
<evidence type="ECO:0000256" key="8">
    <source>
        <dbReference type="SAM" id="Phobius"/>
    </source>
</evidence>